<evidence type="ECO:0000313" key="2">
    <source>
        <dbReference type="EMBL" id="HIX59668.1"/>
    </source>
</evidence>
<dbReference type="Pfam" id="PF14343">
    <property type="entry name" value="PrcB_C"/>
    <property type="match status" value="1"/>
</dbReference>
<proteinExistence type="predicted"/>
<dbReference type="GO" id="GO:0006508">
    <property type="term" value="P:proteolysis"/>
    <property type="evidence" value="ECO:0007669"/>
    <property type="project" value="UniProtKB-KW"/>
</dbReference>
<dbReference type="GO" id="GO:0008233">
    <property type="term" value="F:peptidase activity"/>
    <property type="evidence" value="ECO:0007669"/>
    <property type="project" value="UniProtKB-KW"/>
</dbReference>
<feature type="domain" description="PrcB C-terminal" evidence="1">
    <location>
        <begin position="45"/>
        <end position="101"/>
    </location>
</feature>
<protein>
    <submittedName>
        <fullName evidence="2">Protease complex subunit PrcB family protein</fullName>
    </submittedName>
</protein>
<evidence type="ECO:0000259" key="1">
    <source>
        <dbReference type="Pfam" id="PF14343"/>
    </source>
</evidence>
<name>A0A9D1WIR0_9FIRM</name>
<dbReference type="Proteomes" id="UP000886817">
    <property type="component" value="Unassembled WGS sequence"/>
</dbReference>
<organism evidence="2 3">
    <name type="scientific">Candidatus Blautia gallistercoris</name>
    <dbReference type="NCBI Taxonomy" id="2838490"/>
    <lineage>
        <taxon>Bacteria</taxon>
        <taxon>Bacillati</taxon>
        <taxon>Bacillota</taxon>
        <taxon>Clostridia</taxon>
        <taxon>Lachnospirales</taxon>
        <taxon>Lachnospiraceae</taxon>
        <taxon>Blautia</taxon>
    </lineage>
</organism>
<reference evidence="2" key="1">
    <citation type="journal article" date="2021" name="PeerJ">
        <title>Extensive microbial diversity within the chicken gut microbiome revealed by metagenomics and culture.</title>
        <authorList>
            <person name="Gilroy R."/>
            <person name="Ravi A."/>
            <person name="Getino M."/>
            <person name="Pursley I."/>
            <person name="Horton D.L."/>
            <person name="Alikhan N.F."/>
            <person name="Baker D."/>
            <person name="Gharbi K."/>
            <person name="Hall N."/>
            <person name="Watson M."/>
            <person name="Adriaenssens E.M."/>
            <person name="Foster-Nyarko E."/>
            <person name="Jarju S."/>
            <person name="Secka A."/>
            <person name="Antonio M."/>
            <person name="Oren A."/>
            <person name="Chaudhuri R.R."/>
            <person name="La Ragione R."/>
            <person name="Hildebrand F."/>
            <person name="Pallen M.J."/>
        </authorList>
    </citation>
    <scope>NUCLEOTIDE SEQUENCE</scope>
    <source>
        <strain evidence="2">ChiSjej1B19-8411</strain>
    </source>
</reference>
<gene>
    <name evidence="2" type="ORF">IAA45_08140</name>
</gene>
<accession>A0A9D1WIR0</accession>
<dbReference type="EMBL" id="DXEX01000177">
    <property type="protein sequence ID" value="HIX59668.1"/>
    <property type="molecule type" value="Genomic_DNA"/>
</dbReference>
<keyword evidence="2" id="KW-0378">Hydrolase</keyword>
<dbReference type="AlphaFoldDB" id="A0A9D1WIR0"/>
<sequence>MSSDKTQNLEYTVVKEEDLPQEVSALIEERKTKEFQMTYQIDEDLYLIRGYGQQMSGGYSIQVEEVSLGENAIYFKTTLIGPSKGEEVSKEPSYPYIVVKIGHREEPVQFQ</sequence>
<dbReference type="InterPro" id="IPR025748">
    <property type="entry name" value="PrcB_C_dom"/>
</dbReference>
<comment type="caution">
    <text evidence="2">The sequence shown here is derived from an EMBL/GenBank/DDBJ whole genome shotgun (WGS) entry which is preliminary data.</text>
</comment>
<keyword evidence="2" id="KW-0645">Protease</keyword>
<evidence type="ECO:0000313" key="3">
    <source>
        <dbReference type="Proteomes" id="UP000886817"/>
    </source>
</evidence>
<reference evidence="2" key="2">
    <citation type="submission" date="2021-04" db="EMBL/GenBank/DDBJ databases">
        <authorList>
            <person name="Gilroy R."/>
        </authorList>
    </citation>
    <scope>NUCLEOTIDE SEQUENCE</scope>
    <source>
        <strain evidence="2">ChiSjej1B19-8411</strain>
    </source>
</reference>